<feature type="region of interest" description="Disordered" evidence="1">
    <location>
        <begin position="17"/>
        <end position="86"/>
    </location>
</feature>
<dbReference type="EMBL" id="JBHRYC010000014">
    <property type="protein sequence ID" value="MFC3636015.1"/>
    <property type="molecule type" value="Genomic_DNA"/>
</dbReference>
<name>A0ABV7UBI8_9HYPH</name>
<dbReference type="Proteomes" id="UP001595704">
    <property type="component" value="Unassembled WGS sequence"/>
</dbReference>
<keyword evidence="2" id="KW-0732">Signal</keyword>
<feature type="chain" id="PRO_5045455779" evidence="2">
    <location>
        <begin position="20"/>
        <end position="103"/>
    </location>
</feature>
<accession>A0ABV7UBI8</accession>
<reference evidence="4" key="1">
    <citation type="journal article" date="2019" name="Int. J. Syst. Evol. Microbiol.">
        <title>The Global Catalogue of Microorganisms (GCM) 10K type strain sequencing project: providing services to taxonomists for standard genome sequencing and annotation.</title>
        <authorList>
            <consortium name="The Broad Institute Genomics Platform"/>
            <consortium name="The Broad Institute Genome Sequencing Center for Infectious Disease"/>
            <person name="Wu L."/>
            <person name="Ma J."/>
        </authorList>
    </citation>
    <scope>NUCLEOTIDE SEQUENCE [LARGE SCALE GENOMIC DNA]</scope>
    <source>
        <strain evidence="4">KCTC 42282</strain>
    </source>
</reference>
<evidence type="ECO:0000256" key="1">
    <source>
        <dbReference type="SAM" id="MobiDB-lite"/>
    </source>
</evidence>
<evidence type="ECO:0000256" key="2">
    <source>
        <dbReference type="SAM" id="SignalP"/>
    </source>
</evidence>
<feature type="signal peptide" evidence="2">
    <location>
        <begin position="1"/>
        <end position="19"/>
    </location>
</feature>
<sequence>MRIPMLAFILVSMTVAASAQQQPANPDPKTPAVTTKTTPPPSQPAKGANSFTEDQARKRFTDAGFTGISGLSKDKDGIWRGKGMKNGATHDIALDYQGNVFPR</sequence>
<protein>
    <submittedName>
        <fullName evidence="3">PepSY domain-containing protein</fullName>
    </submittedName>
</protein>
<organism evidence="3 4">
    <name type="scientific">Camelimonas fluminis</name>
    <dbReference type="NCBI Taxonomy" id="1576911"/>
    <lineage>
        <taxon>Bacteria</taxon>
        <taxon>Pseudomonadati</taxon>
        <taxon>Pseudomonadota</taxon>
        <taxon>Alphaproteobacteria</taxon>
        <taxon>Hyphomicrobiales</taxon>
        <taxon>Chelatococcaceae</taxon>
        <taxon>Camelimonas</taxon>
    </lineage>
</organism>
<comment type="caution">
    <text evidence="3">The sequence shown here is derived from an EMBL/GenBank/DDBJ whole genome shotgun (WGS) entry which is preliminary data.</text>
</comment>
<evidence type="ECO:0000313" key="4">
    <source>
        <dbReference type="Proteomes" id="UP001595704"/>
    </source>
</evidence>
<dbReference type="RefSeq" id="WP_376853060.1">
    <property type="nucleotide sequence ID" value="NZ_JBHRYC010000014.1"/>
</dbReference>
<evidence type="ECO:0000313" key="3">
    <source>
        <dbReference type="EMBL" id="MFC3636015.1"/>
    </source>
</evidence>
<gene>
    <name evidence="3" type="ORF">ACFONL_01235</name>
</gene>
<keyword evidence="4" id="KW-1185">Reference proteome</keyword>
<proteinExistence type="predicted"/>